<organism evidence="6 7">
    <name type="scientific">Paenibacillus mendelii</name>
    <dbReference type="NCBI Taxonomy" id="206163"/>
    <lineage>
        <taxon>Bacteria</taxon>
        <taxon>Bacillati</taxon>
        <taxon>Bacillota</taxon>
        <taxon>Bacilli</taxon>
        <taxon>Bacillales</taxon>
        <taxon>Paenibacillaceae</taxon>
        <taxon>Paenibacillus</taxon>
    </lineage>
</organism>
<dbReference type="InterPro" id="IPR008927">
    <property type="entry name" value="6-PGluconate_DH-like_C_sf"/>
</dbReference>
<evidence type="ECO:0000313" key="7">
    <source>
        <dbReference type="Proteomes" id="UP001589818"/>
    </source>
</evidence>
<evidence type="ECO:0000256" key="1">
    <source>
        <dbReference type="ARBA" id="ARBA00009080"/>
    </source>
</evidence>
<dbReference type="EMBL" id="JBHLVF010000047">
    <property type="protein sequence ID" value="MFC0396175.1"/>
    <property type="molecule type" value="Genomic_DNA"/>
</dbReference>
<dbReference type="GO" id="GO:0016491">
    <property type="term" value="F:oxidoreductase activity"/>
    <property type="evidence" value="ECO:0007669"/>
    <property type="project" value="UniProtKB-KW"/>
</dbReference>
<keyword evidence="3" id="KW-0520">NAD</keyword>
<dbReference type="Gene3D" id="1.10.1040.10">
    <property type="entry name" value="N-(1-d-carboxylethyl)-l-norvaline Dehydrogenase, domain 2"/>
    <property type="match status" value="1"/>
</dbReference>
<evidence type="ECO:0000256" key="3">
    <source>
        <dbReference type="ARBA" id="ARBA00023027"/>
    </source>
</evidence>
<dbReference type="Proteomes" id="UP001589818">
    <property type="component" value="Unassembled WGS sequence"/>
</dbReference>
<evidence type="ECO:0000259" key="4">
    <source>
        <dbReference type="Pfam" id="PF03446"/>
    </source>
</evidence>
<dbReference type="InterPro" id="IPR013328">
    <property type="entry name" value="6PGD_dom2"/>
</dbReference>
<proteinExistence type="inferred from homology"/>
<evidence type="ECO:0000256" key="2">
    <source>
        <dbReference type="ARBA" id="ARBA00023002"/>
    </source>
</evidence>
<dbReference type="InterPro" id="IPR029154">
    <property type="entry name" value="HIBADH-like_NADP-bd"/>
</dbReference>
<evidence type="ECO:0000259" key="5">
    <source>
        <dbReference type="Pfam" id="PF14833"/>
    </source>
</evidence>
<dbReference type="InterPro" id="IPR006115">
    <property type="entry name" value="6PGDH_NADP-bd"/>
</dbReference>
<keyword evidence="2 6" id="KW-0560">Oxidoreductase</keyword>
<evidence type="ECO:0000313" key="6">
    <source>
        <dbReference type="EMBL" id="MFC0396175.1"/>
    </source>
</evidence>
<protein>
    <submittedName>
        <fullName evidence="6">NAD(P)-dependent oxidoreductase</fullName>
        <ecNumber evidence="6">1.1.-.-</ecNumber>
    </submittedName>
</protein>
<dbReference type="Pfam" id="PF14833">
    <property type="entry name" value="NAD_binding_11"/>
    <property type="match status" value="1"/>
</dbReference>
<keyword evidence="7" id="KW-1185">Reference proteome</keyword>
<gene>
    <name evidence="6" type="ORF">ACFFJ8_32965</name>
</gene>
<dbReference type="Gene3D" id="3.40.50.720">
    <property type="entry name" value="NAD(P)-binding Rossmann-like Domain"/>
    <property type="match status" value="1"/>
</dbReference>
<sequence>MIKVGFIGLGTMGLPMAANLLRKGYPVTVYNRTPGKAGELTELGAATAATPAEVTRDVELVITMISNDDAIREVYYGENGILGAIKPGTIVIDSSTISPQLAKQLAADTSAKQADFLDAPVTGSKPAAESGTLVFMIGGDEAVLNKIKEPLHAMGRSIIYMGPSGSGATAKLAHNTIVGINIAALVEGLAIASSGGIDPSAFLELVNSGGAASKMAELKTPKLLARDYSVQFSLELMLKDLRLSSVLSDGLKTPTPMLETAKGLFQMGESKGLGALDVSALGQCYEEWIGKQLSDRKE</sequence>
<feature type="domain" description="3-hydroxyisobutyrate dehydrogenase-like NAD-binding" evidence="5">
    <location>
        <begin position="165"/>
        <end position="281"/>
    </location>
</feature>
<dbReference type="SUPFAM" id="SSF51735">
    <property type="entry name" value="NAD(P)-binding Rossmann-fold domains"/>
    <property type="match status" value="1"/>
</dbReference>
<dbReference type="PANTHER" id="PTHR43060:SF15">
    <property type="entry name" value="3-HYDROXYISOBUTYRATE DEHYDROGENASE-LIKE 1, MITOCHONDRIAL-RELATED"/>
    <property type="match status" value="1"/>
</dbReference>
<comment type="caution">
    <text evidence="6">The sequence shown here is derived from an EMBL/GenBank/DDBJ whole genome shotgun (WGS) entry which is preliminary data.</text>
</comment>
<dbReference type="InterPro" id="IPR015815">
    <property type="entry name" value="HIBADH-related"/>
</dbReference>
<dbReference type="RefSeq" id="WP_204817030.1">
    <property type="nucleotide sequence ID" value="NZ_JANHOF010000002.1"/>
</dbReference>
<name>A0ABV6JMX4_9BACL</name>
<dbReference type="Pfam" id="PF03446">
    <property type="entry name" value="NAD_binding_2"/>
    <property type="match status" value="1"/>
</dbReference>
<feature type="domain" description="6-phosphogluconate dehydrogenase NADP-binding" evidence="4">
    <location>
        <begin position="3"/>
        <end position="162"/>
    </location>
</feature>
<dbReference type="InterPro" id="IPR036291">
    <property type="entry name" value="NAD(P)-bd_dom_sf"/>
</dbReference>
<dbReference type="PANTHER" id="PTHR43060">
    <property type="entry name" value="3-HYDROXYISOBUTYRATE DEHYDROGENASE-LIKE 1, MITOCHONDRIAL-RELATED"/>
    <property type="match status" value="1"/>
</dbReference>
<dbReference type="InterPro" id="IPR002204">
    <property type="entry name" value="3-OH-isobutyrate_DH-rel_CS"/>
</dbReference>
<dbReference type="PIRSF" id="PIRSF000103">
    <property type="entry name" value="HIBADH"/>
    <property type="match status" value="1"/>
</dbReference>
<comment type="similarity">
    <text evidence="1">Belongs to the HIBADH-related family.</text>
</comment>
<dbReference type="PROSITE" id="PS00895">
    <property type="entry name" value="3_HYDROXYISOBUT_DH"/>
    <property type="match status" value="1"/>
</dbReference>
<reference evidence="6 7" key="1">
    <citation type="submission" date="2024-09" db="EMBL/GenBank/DDBJ databases">
        <authorList>
            <person name="Sun Q."/>
            <person name="Mori K."/>
        </authorList>
    </citation>
    <scope>NUCLEOTIDE SEQUENCE [LARGE SCALE GENOMIC DNA]</scope>
    <source>
        <strain evidence="6 7">CCM 4839</strain>
    </source>
</reference>
<dbReference type="EC" id="1.1.-.-" evidence="6"/>
<dbReference type="SUPFAM" id="SSF48179">
    <property type="entry name" value="6-phosphogluconate dehydrogenase C-terminal domain-like"/>
    <property type="match status" value="1"/>
</dbReference>
<accession>A0ABV6JMX4</accession>